<dbReference type="AlphaFoldDB" id="A0AAD5SAY7"/>
<keyword evidence="4" id="KW-1185">Reference proteome</keyword>
<feature type="compositionally biased region" description="Acidic residues" evidence="1">
    <location>
        <begin position="165"/>
        <end position="176"/>
    </location>
</feature>
<sequence>MSASTTHFTIVKERGFQYTARGDHHAMYRVDDQESYFGVIRKDLVVVNALRGQFNISLDEAFRRYVNAYDLLEGGMDRIEREGVHADGRVVIRSRSIIITFDSDHSMFIGHRVLVDDDDGEPLGRTVSASRSENLISAVYGIQPRNVGLISPSTSPEQPQSQIASEEEEEEEEEEEPLQRPKRRRDQNFDLDRDMDMNMSIDRNAGIRLDITASTLHSNITAAASRPLVSIANSCEGRRIKNHPWKVQDWNSSNRSTTDDDEIMSEAGPSAGPSNRGLYGISDLSRSDEAPAGALAIALLNEPYLALFGLTEPLNLEIMDDAHKFNRATIAAALGGTRYQTEPKFKLPDPTPACFAGLGRKYLLKKKTESMLGPRLPGCPGVVSGWVSKQEGLKVDGFLLFFQKDHGEGKPTFYFGTYKMVHEDAFTAEQWAELPGDMRESWIQRVTALTSRKQWLSACRVHAPLSDDASEDDVRDAFAEGHLQLGYSVIACVEYDVRVPAYIQQHIGDQRSGPV</sequence>
<feature type="region of interest" description="Disordered" evidence="1">
    <location>
        <begin position="248"/>
        <end position="276"/>
    </location>
</feature>
<gene>
    <name evidence="3" type="ORF">HK097_009651</name>
</gene>
<reference evidence="3" key="1">
    <citation type="submission" date="2020-05" db="EMBL/GenBank/DDBJ databases">
        <title>Phylogenomic resolution of chytrid fungi.</title>
        <authorList>
            <person name="Stajich J.E."/>
            <person name="Amses K."/>
            <person name="Simmons R."/>
            <person name="Seto K."/>
            <person name="Myers J."/>
            <person name="Bonds A."/>
            <person name="Quandt C.A."/>
            <person name="Barry K."/>
            <person name="Liu P."/>
            <person name="Grigoriev I."/>
            <person name="Longcore J.E."/>
            <person name="James T.Y."/>
        </authorList>
    </citation>
    <scope>NUCLEOTIDE SEQUENCE</scope>
    <source>
        <strain evidence="3">JEL0318</strain>
    </source>
</reference>
<dbReference type="Proteomes" id="UP001212841">
    <property type="component" value="Unassembled WGS sequence"/>
</dbReference>
<name>A0AAD5SAY7_9FUNG</name>
<feature type="compositionally biased region" description="Low complexity" evidence="1">
    <location>
        <begin position="151"/>
        <end position="162"/>
    </location>
</feature>
<evidence type="ECO:0000313" key="3">
    <source>
        <dbReference type="EMBL" id="KAJ3049333.1"/>
    </source>
</evidence>
<dbReference type="InterPro" id="IPR046520">
    <property type="entry name" value="DUF6697"/>
</dbReference>
<evidence type="ECO:0000313" key="4">
    <source>
        <dbReference type="Proteomes" id="UP001212841"/>
    </source>
</evidence>
<feature type="domain" description="DUF6697" evidence="2">
    <location>
        <begin position="325"/>
        <end position="498"/>
    </location>
</feature>
<proteinExistence type="predicted"/>
<evidence type="ECO:0000256" key="1">
    <source>
        <dbReference type="SAM" id="MobiDB-lite"/>
    </source>
</evidence>
<evidence type="ECO:0000259" key="2">
    <source>
        <dbReference type="Pfam" id="PF20411"/>
    </source>
</evidence>
<dbReference type="EMBL" id="JADGJD010000659">
    <property type="protein sequence ID" value="KAJ3049333.1"/>
    <property type="molecule type" value="Genomic_DNA"/>
</dbReference>
<feature type="region of interest" description="Disordered" evidence="1">
    <location>
        <begin position="147"/>
        <end position="194"/>
    </location>
</feature>
<protein>
    <recommendedName>
        <fullName evidence="2">DUF6697 domain-containing protein</fullName>
    </recommendedName>
</protein>
<dbReference type="Pfam" id="PF20411">
    <property type="entry name" value="DUF6697"/>
    <property type="match status" value="1"/>
</dbReference>
<accession>A0AAD5SAY7</accession>
<organism evidence="3 4">
    <name type="scientific">Rhizophlyctis rosea</name>
    <dbReference type="NCBI Taxonomy" id="64517"/>
    <lineage>
        <taxon>Eukaryota</taxon>
        <taxon>Fungi</taxon>
        <taxon>Fungi incertae sedis</taxon>
        <taxon>Chytridiomycota</taxon>
        <taxon>Chytridiomycota incertae sedis</taxon>
        <taxon>Chytridiomycetes</taxon>
        <taxon>Rhizophlyctidales</taxon>
        <taxon>Rhizophlyctidaceae</taxon>
        <taxon>Rhizophlyctis</taxon>
    </lineage>
</organism>
<comment type="caution">
    <text evidence="3">The sequence shown here is derived from an EMBL/GenBank/DDBJ whole genome shotgun (WGS) entry which is preliminary data.</text>
</comment>